<dbReference type="Proteomes" id="UP001283361">
    <property type="component" value="Unassembled WGS sequence"/>
</dbReference>
<accession>A0AAE1CEB6</accession>
<evidence type="ECO:0000313" key="2">
    <source>
        <dbReference type="EMBL" id="KAK3690719.1"/>
    </source>
</evidence>
<sequence length="191" mass="21059">MNSVEEQSGLFYHCSRTTSTASSDSGSAVSNVDTSPKPVEACISVNPDLHLCVGLLHYLVNSVQVVQYESQHLCVGLLHYLVNSVQVVQYESQHLCVGLLHYLVNSVQVVQYESQHLCVGLLHYLVNSVQVVQYESQHLCVGLLHYLVNSVQYDSGGQRIFTGVHSYSRPNLSSHRPISSSSLTPQDDVSL</sequence>
<dbReference type="AlphaFoldDB" id="A0AAE1CEB6"/>
<feature type="region of interest" description="Disordered" evidence="1">
    <location>
        <begin position="171"/>
        <end position="191"/>
    </location>
</feature>
<reference evidence="2" key="1">
    <citation type="journal article" date="2023" name="G3 (Bethesda)">
        <title>A reference genome for the long-term kleptoplast-retaining sea slug Elysia crispata morphotype clarki.</title>
        <authorList>
            <person name="Eastman K.E."/>
            <person name="Pendleton A.L."/>
            <person name="Shaikh M.A."/>
            <person name="Suttiyut T."/>
            <person name="Ogas R."/>
            <person name="Tomko P."/>
            <person name="Gavelis G."/>
            <person name="Widhalm J.R."/>
            <person name="Wisecaver J.H."/>
        </authorList>
    </citation>
    <scope>NUCLEOTIDE SEQUENCE</scope>
    <source>
        <strain evidence="2">ECLA1</strain>
    </source>
</reference>
<keyword evidence="3" id="KW-1185">Reference proteome</keyword>
<evidence type="ECO:0000256" key="1">
    <source>
        <dbReference type="SAM" id="MobiDB-lite"/>
    </source>
</evidence>
<comment type="caution">
    <text evidence="2">The sequence shown here is derived from an EMBL/GenBank/DDBJ whole genome shotgun (WGS) entry which is preliminary data.</text>
</comment>
<proteinExistence type="predicted"/>
<feature type="compositionally biased region" description="Low complexity" evidence="1">
    <location>
        <begin position="173"/>
        <end position="182"/>
    </location>
</feature>
<protein>
    <submittedName>
        <fullName evidence="2">Uncharacterized protein</fullName>
    </submittedName>
</protein>
<gene>
    <name evidence="2" type="ORF">RRG08_061159</name>
</gene>
<evidence type="ECO:0000313" key="3">
    <source>
        <dbReference type="Proteomes" id="UP001283361"/>
    </source>
</evidence>
<organism evidence="2 3">
    <name type="scientific">Elysia crispata</name>
    <name type="common">lettuce slug</name>
    <dbReference type="NCBI Taxonomy" id="231223"/>
    <lineage>
        <taxon>Eukaryota</taxon>
        <taxon>Metazoa</taxon>
        <taxon>Spiralia</taxon>
        <taxon>Lophotrochozoa</taxon>
        <taxon>Mollusca</taxon>
        <taxon>Gastropoda</taxon>
        <taxon>Heterobranchia</taxon>
        <taxon>Euthyneura</taxon>
        <taxon>Panpulmonata</taxon>
        <taxon>Sacoglossa</taxon>
        <taxon>Placobranchoidea</taxon>
        <taxon>Plakobranchidae</taxon>
        <taxon>Elysia</taxon>
    </lineage>
</organism>
<name>A0AAE1CEB6_9GAST</name>
<dbReference type="EMBL" id="JAWDGP010008107">
    <property type="protein sequence ID" value="KAK3690719.1"/>
    <property type="molecule type" value="Genomic_DNA"/>
</dbReference>